<sequence>MSDDLSDTESQSLPKHSSLKSEIPQPVKTYHENHPVQITTIRLKGGSNYFRWSQSVRLYLRGRGKIGYITGDKKQPDKESADYETWDAENSMVMTWLVNSMTEEIGANYLCYATAKDLWEGVAEMYSDLDNQSQIYELTLQLGEIRQADDSVTKYFNCLKRIWQDLDLFNVYEWKSTEDCKHYKKMVDVSRVFKFLAGLNIEFDEVRGRILGRNPIPPIGEVFAEVRREESRRQVMLGKKAVIVPPPVEGSALAVPQVNHKSFPPRGDDKDRLVCDYCGKNRHTRQGCFKLHGRPNNRKTGKLGDRPASSTNEANSSPFTKEQMDHLFKLLKFNSSPNVPVGTVAQTGKNSWALSVQNHSNPWIIDSGASEHMTNCSHLFSSYFPSSGSEKVRIADGSYSSIAGKGSIKISEQITLQSVLHVPKFACNLLSVHKLSKDTNCSVLFRSSTCVFQDQNSGKMIGTAREMNGLYYFDETPLGNTTACGLNSASSPPVSDQVMLWHKRLGHPSFPYLKYLFPKFAKEINSSQFHCEACHLAKDHRVSFTSKVYSASQPFYLIHSDVWGPSKIKTMSGKKWFVTFIDDHTRVCWVYLLEKKSEVEQRFKDFFQMIENQFQTKIGILSKTVLLKEKNRHLLEVTRAIMFSMNVPKYLWGNALLTACYLINRMSSRVLKNETPVEVLQNYFPMSRIIADLPLKVFGCLCYVYIPNIFRSKLDPKAEKCVFLGYASNKKGYKCFNPVTKKFFESMDVHFVENQPFFDKNSLQGENHCTNNEDNFWETLPALDDIVTINDPDAKIMEPRMLNLELPENIVSETGGETLIKDHTPQLQVYVRKKFQQGITDPIVSPAEIQSDLPSEGPTEILPSSSSSGNPSDPSNDLPDLSFPDINLPISLRKKIPDLNIPIADRKRTRTCTKHPMSNYLSYDKLSHTHKAYVSRISNLFVPRTIHEALGDPNWKLAVKEEMDALRKNNTWSITDLPHDKRAVGCKWVFTVKCKADGNVERYKARLVAKGFTQTHGIDYQETFAPVAKINSIRILLSLAVNFNWILHQFDVKNAFLNGELHEEVYMSLPPGFEENLGRDKVCRLKKSLYGLKQSPRAWFERFGNVVKKHGFTQSQADHTLFFKHSHEGKIAILIVYVDDIIMTGDDVNEISDLKRRLEAEFDIKDLGKLKYFLGMEFARSKEGIFLNQRKYILDLLTETGMTGCKAVDTPMDPNVKLKAASEDEVVDRERYQRLAGRLIYLSHTRPDIAFAVSVISQFMHAPGPTHFEAIFRILRYLKGTPGKGLMFKNRGHIQVEAYTDADWAGNINDRRSTSGYCAFVGGNLVTWRSKKQNVVARSSAEAEFRSVAHGFCEVLWIKKFMEELKVSSPTPIKVYCDNKAAISIAHNPVLHDRTKHVEVDKHFIKEKIDSGEICMSYVPTTSQVADVLTKSLPKRQFDDMVSKLAMNDIFMPT</sequence>
<accession>A0ACB0JRD2</accession>
<dbReference type="EMBL" id="CASHSV030000109">
    <property type="protein sequence ID" value="CAJ2647662.1"/>
    <property type="molecule type" value="Genomic_DNA"/>
</dbReference>
<evidence type="ECO:0000313" key="2">
    <source>
        <dbReference type="Proteomes" id="UP001177021"/>
    </source>
</evidence>
<proteinExistence type="predicted"/>
<reference evidence="1" key="1">
    <citation type="submission" date="2023-10" db="EMBL/GenBank/DDBJ databases">
        <authorList>
            <person name="Rodriguez Cubillos JULIANA M."/>
            <person name="De Vega J."/>
        </authorList>
    </citation>
    <scope>NUCLEOTIDE SEQUENCE</scope>
</reference>
<comment type="caution">
    <text evidence="1">The sequence shown here is derived from an EMBL/GenBank/DDBJ whole genome shotgun (WGS) entry which is preliminary data.</text>
</comment>
<name>A0ACB0JRD2_TRIPR</name>
<dbReference type="Proteomes" id="UP001177021">
    <property type="component" value="Unassembled WGS sequence"/>
</dbReference>
<protein>
    <submittedName>
        <fullName evidence="1">Uncharacterized protein</fullName>
    </submittedName>
</protein>
<evidence type="ECO:0000313" key="1">
    <source>
        <dbReference type="EMBL" id="CAJ2647662.1"/>
    </source>
</evidence>
<gene>
    <name evidence="1" type="ORF">MILVUS5_LOCUS16140</name>
</gene>
<keyword evidence="2" id="KW-1185">Reference proteome</keyword>
<organism evidence="1 2">
    <name type="scientific">Trifolium pratense</name>
    <name type="common">Red clover</name>
    <dbReference type="NCBI Taxonomy" id="57577"/>
    <lineage>
        <taxon>Eukaryota</taxon>
        <taxon>Viridiplantae</taxon>
        <taxon>Streptophyta</taxon>
        <taxon>Embryophyta</taxon>
        <taxon>Tracheophyta</taxon>
        <taxon>Spermatophyta</taxon>
        <taxon>Magnoliopsida</taxon>
        <taxon>eudicotyledons</taxon>
        <taxon>Gunneridae</taxon>
        <taxon>Pentapetalae</taxon>
        <taxon>rosids</taxon>
        <taxon>fabids</taxon>
        <taxon>Fabales</taxon>
        <taxon>Fabaceae</taxon>
        <taxon>Papilionoideae</taxon>
        <taxon>50 kb inversion clade</taxon>
        <taxon>NPAAA clade</taxon>
        <taxon>Hologalegina</taxon>
        <taxon>IRL clade</taxon>
        <taxon>Trifolieae</taxon>
        <taxon>Trifolium</taxon>
    </lineage>
</organism>